<accession>A0A917PQA2</accession>
<evidence type="ECO:0000256" key="1">
    <source>
        <dbReference type="ARBA" id="ARBA00010688"/>
    </source>
</evidence>
<organism evidence="5 6">
    <name type="scientific">Lentibacillus kapialis</name>
    <dbReference type="NCBI Taxonomy" id="340214"/>
    <lineage>
        <taxon>Bacteria</taxon>
        <taxon>Bacillati</taxon>
        <taxon>Bacillota</taxon>
        <taxon>Bacilli</taxon>
        <taxon>Bacillales</taxon>
        <taxon>Bacillaceae</taxon>
        <taxon>Lentibacillus</taxon>
    </lineage>
</organism>
<comment type="caution">
    <text evidence="5">The sequence shown here is derived from an EMBL/GenBank/DDBJ whole genome shotgun (WGS) entry which is preliminary data.</text>
</comment>
<evidence type="ECO:0000256" key="3">
    <source>
        <dbReference type="ARBA" id="ARBA00022777"/>
    </source>
</evidence>
<dbReference type="RefSeq" id="WP_188631745.1">
    <property type="nucleotide sequence ID" value="NZ_BMNQ01000005.1"/>
</dbReference>
<name>A0A917PQA2_9BACI</name>
<evidence type="ECO:0000313" key="5">
    <source>
        <dbReference type="EMBL" id="GGJ87702.1"/>
    </source>
</evidence>
<dbReference type="InterPro" id="IPR052700">
    <property type="entry name" value="Carb_kinase_PfkB-like"/>
</dbReference>
<evidence type="ECO:0000259" key="4">
    <source>
        <dbReference type="Pfam" id="PF00294"/>
    </source>
</evidence>
<dbReference type="InterPro" id="IPR011611">
    <property type="entry name" value="PfkB_dom"/>
</dbReference>
<dbReference type="InterPro" id="IPR029056">
    <property type="entry name" value="Ribokinase-like"/>
</dbReference>
<gene>
    <name evidence="5" type="primary">kdgK</name>
    <name evidence="5" type="ORF">GCM10007063_07660</name>
</gene>
<protein>
    <submittedName>
        <fullName evidence="5">2-dehydro-3-deoxygluconokinase</fullName>
    </submittedName>
</protein>
<reference evidence="5" key="1">
    <citation type="journal article" date="2014" name="Int. J. Syst. Evol. Microbiol.">
        <title>Complete genome sequence of Corynebacterium casei LMG S-19264T (=DSM 44701T), isolated from a smear-ripened cheese.</title>
        <authorList>
            <consortium name="US DOE Joint Genome Institute (JGI-PGF)"/>
            <person name="Walter F."/>
            <person name="Albersmeier A."/>
            <person name="Kalinowski J."/>
            <person name="Ruckert C."/>
        </authorList>
    </citation>
    <scope>NUCLEOTIDE SEQUENCE</scope>
    <source>
        <strain evidence="5">JCM 12580</strain>
    </source>
</reference>
<keyword evidence="2" id="KW-0808">Transferase</keyword>
<dbReference type="CDD" id="cd01166">
    <property type="entry name" value="KdgK"/>
    <property type="match status" value="1"/>
</dbReference>
<dbReference type="Proteomes" id="UP000658382">
    <property type="component" value="Unassembled WGS sequence"/>
</dbReference>
<keyword evidence="6" id="KW-1185">Reference proteome</keyword>
<dbReference type="Pfam" id="PF00294">
    <property type="entry name" value="PfkB"/>
    <property type="match status" value="1"/>
</dbReference>
<dbReference type="Gene3D" id="3.40.1190.20">
    <property type="match status" value="1"/>
</dbReference>
<evidence type="ECO:0000256" key="2">
    <source>
        <dbReference type="ARBA" id="ARBA00022679"/>
    </source>
</evidence>
<evidence type="ECO:0000313" key="6">
    <source>
        <dbReference type="Proteomes" id="UP000658382"/>
    </source>
</evidence>
<keyword evidence="3" id="KW-0418">Kinase</keyword>
<dbReference type="GO" id="GO:0016301">
    <property type="term" value="F:kinase activity"/>
    <property type="evidence" value="ECO:0007669"/>
    <property type="project" value="UniProtKB-KW"/>
</dbReference>
<dbReference type="SUPFAM" id="SSF53613">
    <property type="entry name" value="Ribokinase-like"/>
    <property type="match status" value="1"/>
</dbReference>
<dbReference type="PANTHER" id="PTHR43320">
    <property type="entry name" value="SUGAR KINASE"/>
    <property type="match status" value="1"/>
</dbReference>
<comment type="similarity">
    <text evidence="1">Belongs to the carbohydrate kinase PfkB family.</text>
</comment>
<dbReference type="EMBL" id="BMNQ01000005">
    <property type="protein sequence ID" value="GGJ87702.1"/>
    <property type="molecule type" value="Genomic_DNA"/>
</dbReference>
<feature type="domain" description="Carbohydrate kinase PfkB" evidence="4">
    <location>
        <begin position="1"/>
        <end position="304"/>
    </location>
</feature>
<reference evidence="5" key="2">
    <citation type="submission" date="2020-09" db="EMBL/GenBank/DDBJ databases">
        <authorList>
            <person name="Sun Q."/>
            <person name="Ohkuma M."/>
        </authorList>
    </citation>
    <scope>NUCLEOTIDE SEQUENCE</scope>
    <source>
        <strain evidence="5">JCM 12580</strain>
    </source>
</reference>
<dbReference type="PANTHER" id="PTHR43320:SF2">
    <property type="entry name" value="2-DEHYDRO-3-DEOXYGLUCONOKINASE_2-DEHYDRO-3-DEOXYGALACTONOKINASE"/>
    <property type="match status" value="1"/>
</dbReference>
<dbReference type="AlphaFoldDB" id="A0A917PQA2"/>
<sequence>MGKVVTIGELMLRLTPKNNGRLNQATEFKAYYGGAEANVAMSLSKFGHHASFLSAFPSNDIGDAAASHLAGCGVDTAWIFRQGGRLGTYYYEEGYSLKQAKVIYDRDHSAIHHLPGIGLDWKSIYQDIDLLHITGITPALSNELKNLTLEAVKAAKESGVKVSFDFNFRSKLLSIEEAKRTILNILPYVDICFAGYKDFVYLLGEEGPQTFSDQRLAAFYENYADKYGISVFASTDRQAISATQNKLQGFVYQNSQLVSSGNYSFEILDRIGGGDAFAAGVLHGMLTEMDPAETVEFGTASGVLKHMVYGDHNQFTAVEVEQFLQNHGTDVSR</sequence>
<proteinExistence type="inferred from homology"/>